<dbReference type="RefSeq" id="WP_104410399.1">
    <property type="nucleotide sequence ID" value="NZ_PTIS01000015.1"/>
</dbReference>
<dbReference type="AlphaFoldDB" id="A0A2S6FVX7"/>
<evidence type="ECO:0000256" key="1">
    <source>
        <dbReference type="ARBA" id="ARBA00043967"/>
    </source>
</evidence>
<dbReference type="SUPFAM" id="SSF101960">
    <property type="entry name" value="Stabilizer of iron transporter SufD"/>
    <property type="match status" value="1"/>
</dbReference>
<dbReference type="InterPro" id="IPR000825">
    <property type="entry name" value="SUF_FeS_clus_asmbl_SufBD_core"/>
</dbReference>
<protein>
    <submittedName>
        <fullName evidence="3">Iron-regulated ABC transporter permease protein SufD</fullName>
    </submittedName>
</protein>
<dbReference type="GO" id="GO:0016226">
    <property type="term" value="P:iron-sulfur cluster assembly"/>
    <property type="evidence" value="ECO:0007669"/>
    <property type="project" value="InterPro"/>
</dbReference>
<dbReference type="NCBIfam" id="TIGR01981">
    <property type="entry name" value="sufD"/>
    <property type="match status" value="1"/>
</dbReference>
<comment type="similarity">
    <text evidence="1">Belongs to the iron-sulfur cluster assembly SufBD family.</text>
</comment>
<evidence type="ECO:0000259" key="2">
    <source>
        <dbReference type="Pfam" id="PF01458"/>
    </source>
</evidence>
<comment type="caution">
    <text evidence="3">The sequence shown here is derived from an EMBL/GenBank/DDBJ whole genome shotgun (WGS) entry which is preliminary data.</text>
</comment>
<dbReference type="PANTHER" id="PTHR30508">
    <property type="entry name" value="FES CLUSTER ASSEMBLY PROTEIN SUF"/>
    <property type="match status" value="1"/>
</dbReference>
<accession>A0A2S6FVX7</accession>
<proteinExistence type="inferred from homology"/>
<dbReference type="InterPro" id="IPR037284">
    <property type="entry name" value="SUF_FeS_clus_asmbl_SufBD_sf"/>
</dbReference>
<dbReference type="OrthoDB" id="9803529at2"/>
<organism evidence="3 4">
    <name type="scientific">Clostridium algidicarnis DSM 15099</name>
    <dbReference type="NCBI Taxonomy" id="1121295"/>
    <lineage>
        <taxon>Bacteria</taxon>
        <taxon>Bacillati</taxon>
        <taxon>Bacillota</taxon>
        <taxon>Clostridia</taxon>
        <taxon>Eubacteriales</taxon>
        <taxon>Clostridiaceae</taxon>
        <taxon>Clostridium</taxon>
    </lineage>
</organism>
<dbReference type="Pfam" id="PF01458">
    <property type="entry name" value="SUFBD_core"/>
    <property type="match status" value="1"/>
</dbReference>
<reference evidence="3 4" key="1">
    <citation type="submission" date="2018-02" db="EMBL/GenBank/DDBJ databases">
        <title>Genomic Encyclopedia of Archaeal and Bacterial Type Strains, Phase II (KMG-II): from individual species to whole genera.</title>
        <authorList>
            <person name="Goeker M."/>
        </authorList>
    </citation>
    <scope>NUCLEOTIDE SEQUENCE [LARGE SCALE GENOMIC DNA]</scope>
    <source>
        <strain evidence="3 4">DSM 15099</strain>
    </source>
</reference>
<evidence type="ECO:0000313" key="3">
    <source>
        <dbReference type="EMBL" id="PPK46918.1"/>
    </source>
</evidence>
<name>A0A2S6FVX7_9CLOT</name>
<dbReference type="STRING" id="37659.GCA_000703125_00990"/>
<dbReference type="Proteomes" id="UP000239863">
    <property type="component" value="Unassembled WGS sequence"/>
</dbReference>
<dbReference type="InterPro" id="IPR011542">
    <property type="entry name" value="SUF_FeS_clus_asmbl_SufD"/>
</dbReference>
<evidence type="ECO:0000313" key="4">
    <source>
        <dbReference type="Proteomes" id="UP000239863"/>
    </source>
</evidence>
<dbReference type="EMBL" id="PTIS01000015">
    <property type="protein sequence ID" value="PPK46918.1"/>
    <property type="molecule type" value="Genomic_DNA"/>
</dbReference>
<gene>
    <name evidence="3" type="ORF">BD821_11542</name>
</gene>
<dbReference type="InterPro" id="IPR055346">
    <property type="entry name" value="Fe-S_cluster_assembly_SufBD"/>
</dbReference>
<sequence length="368" mass="41785">MLMKINEMNRLPVITWRWLKVNELNLSELNIPEIKKYDKRILKTSSHGNIVIKHEVEVSDFDQSEEKVTEYGVSEEVLKIAKEYSNTGISIYAPKDEVYKEPIRIEYIMDEDNFAVLDNNIIVAQENSDITVVIEYKTEGEVQAFHNGITKIYAKKGSKVNLIKVQSMNDKSHHFDSNVGFISYGAEINYISVELGGKVSVTNYVNDLQEDTSKSDLKSIYLVDKDRIVDLSYKMNHIGRWTNSNIETRGVLKDNGKKTFRGTLDFKKGSSSSKGSEEDISLLLDPTVKSYAIPLLLCDEDDVQGAHAASAGKVDSDKLFYLMSRGFSEKEAKLLIVQGSFKHIIDEVPVEDIRKQIEEKIQGRLINE</sequence>
<dbReference type="PANTHER" id="PTHR30508:SF1">
    <property type="entry name" value="UPF0051 PROTEIN ABCI8, CHLOROPLASTIC-RELATED"/>
    <property type="match status" value="1"/>
</dbReference>
<feature type="domain" description="SUF system FeS cluster assembly SufBD core" evidence="2">
    <location>
        <begin position="108"/>
        <end position="339"/>
    </location>
</feature>